<dbReference type="PANTHER" id="PTHR24410">
    <property type="entry name" value="HL07962P-RELATED"/>
    <property type="match status" value="1"/>
</dbReference>
<dbReference type="PANTHER" id="PTHR24410:SF23">
    <property type="entry name" value="BTB DOMAIN-CONTAINING PROTEIN-RELATED"/>
    <property type="match status" value="1"/>
</dbReference>
<dbReference type="InterPro" id="IPR051481">
    <property type="entry name" value="BTB-POZ/Galectin-3-binding"/>
</dbReference>
<dbReference type="EMBL" id="CACVKT020007498">
    <property type="protein sequence ID" value="CAC5408005.1"/>
    <property type="molecule type" value="Genomic_DNA"/>
</dbReference>
<evidence type="ECO:0000313" key="4">
    <source>
        <dbReference type="Proteomes" id="UP000507470"/>
    </source>
</evidence>
<evidence type="ECO:0000256" key="1">
    <source>
        <dbReference type="SAM" id="MobiDB-lite"/>
    </source>
</evidence>
<gene>
    <name evidence="3" type="ORF">MCOR_41433</name>
</gene>
<sequence length="250" mass="27625">MNFLEDRVPLLNLDDFEEESSSGYDSPVFVSDSEPSLSSSGGEADNSNSGSSSENDISSESDDDGDDLDDLEDLGDTMHVTSTETVVNNIKYILSMPQLCDVTFEIGPQRFLVHGLKAVIGSRSQVLQDMILQQNSPQVQRKTKKSDNQNISIHNYDIDVFRQFNNFVHTGSVVMDVTTVVGITCAADEFDVPELSDACCGYLRRCSAATTNIPILQNETDRYSGHRAAKKIKSMLLQEVSPLRRKETIV</sequence>
<feature type="domain" description="BTB" evidence="2">
    <location>
        <begin position="100"/>
        <end position="177"/>
    </location>
</feature>
<feature type="compositionally biased region" description="Acidic residues" evidence="1">
    <location>
        <begin position="57"/>
        <end position="74"/>
    </location>
</feature>
<accession>A0A6J8DIZ0</accession>
<dbReference type="Gene3D" id="3.30.710.10">
    <property type="entry name" value="Potassium Channel Kv1.1, Chain A"/>
    <property type="match status" value="1"/>
</dbReference>
<dbReference type="OrthoDB" id="6118332at2759"/>
<dbReference type="AlphaFoldDB" id="A0A6J8DIZ0"/>
<proteinExistence type="predicted"/>
<protein>
    <recommendedName>
        <fullName evidence="2">BTB domain-containing protein</fullName>
    </recommendedName>
</protein>
<evidence type="ECO:0000313" key="3">
    <source>
        <dbReference type="EMBL" id="CAC5408005.1"/>
    </source>
</evidence>
<dbReference type="PROSITE" id="PS50097">
    <property type="entry name" value="BTB"/>
    <property type="match status" value="1"/>
</dbReference>
<dbReference type="Proteomes" id="UP000507470">
    <property type="component" value="Unassembled WGS sequence"/>
</dbReference>
<feature type="compositionally biased region" description="Low complexity" evidence="1">
    <location>
        <begin position="31"/>
        <end position="56"/>
    </location>
</feature>
<organism evidence="3 4">
    <name type="scientific">Mytilus coruscus</name>
    <name type="common">Sea mussel</name>
    <dbReference type="NCBI Taxonomy" id="42192"/>
    <lineage>
        <taxon>Eukaryota</taxon>
        <taxon>Metazoa</taxon>
        <taxon>Spiralia</taxon>
        <taxon>Lophotrochozoa</taxon>
        <taxon>Mollusca</taxon>
        <taxon>Bivalvia</taxon>
        <taxon>Autobranchia</taxon>
        <taxon>Pteriomorphia</taxon>
        <taxon>Mytilida</taxon>
        <taxon>Mytiloidea</taxon>
        <taxon>Mytilidae</taxon>
        <taxon>Mytilinae</taxon>
        <taxon>Mytilus</taxon>
    </lineage>
</organism>
<keyword evidence="4" id="KW-1185">Reference proteome</keyword>
<name>A0A6J8DIZ0_MYTCO</name>
<dbReference type="InterPro" id="IPR011333">
    <property type="entry name" value="SKP1/BTB/POZ_sf"/>
</dbReference>
<reference evidence="3 4" key="1">
    <citation type="submission" date="2020-06" db="EMBL/GenBank/DDBJ databases">
        <authorList>
            <person name="Li R."/>
            <person name="Bekaert M."/>
        </authorList>
    </citation>
    <scope>NUCLEOTIDE SEQUENCE [LARGE SCALE GENOMIC DNA]</scope>
    <source>
        <strain evidence="4">wild</strain>
    </source>
</reference>
<dbReference type="Pfam" id="PF00651">
    <property type="entry name" value="BTB"/>
    <property type="match status" value="1"/>
</dbReference>
<dbReference type="InterPro" id="IPR000210">
    <property type="entry name" value="BTB/POZ_dom"/>
</dbReference>
<feature type="region of interest" description="Disordered" evidence="1">
    <location>
        <begin position="1"/>
        <end position="74"/>
    </location>
</feature>
<dbReference type="SMART" id="SM00225">
    <property type="entry name" value="BTB"/>
    <property type="match status" value="1"/>
</dbReference>
<dbReference type="SUPFAM" id="SSF54695">
    <property type="entry name" value="POZ domain"/>
    <property type="match status" value="1"/>
</dbReference>
<evidence type="ECO:0000259" key="2">
    <source>
        <dbReference type="PROSITE" id="PS50097"/>
    </source>
</evidence>